<dbReference type="AlphaFoldDB" id="A0A0G2GHV9"/>
<reference evidence="1 2" key="2">
    <citation type="submission" date="2015-05" db="EMBL/GenBank/DDBJ databases">
        <authorList>
            <person name="Morales-Cruz A."/>
            <person name="Amrine K.C."/>
            <person name="Cantu D."/>
        </authorList>
    </citation>
    <scope>NUCLEOTIDE SEQUENCE [LARGE SCALE GENOMIC DNA]</scope>
    <source>
        <strain evidence="1">UCRPC4</strain>
    </source>
</reference>
<dbReference type="SUPFAM" id="SSF47954">
    <property type="entry name" value="Cyclin-like"/>
    <property type="match status" value="2"/>
</dbReference>
<comment type="caution">
    <text evidence="1">The sequence shown here is derived from an EMBL/GenBank/DDBJ whole genome shotgun (WGS) entry which is preliminary data.</text>
</comment>
<dbReference type="GO" id="GO:0006357">
    <property type="term" value="P:regulation of transcription by RNA polymerase II"/>
    <property type="evidence" value="ECO:0007669"/>
    <property type="project" value="InterPro"/>
</dbReference>
<dbReference type="Gene3D" id="1.10.472.10">
    <property type="entry name" value="Cyclin-like"/>
    <property type="match status" value="2"/>
</dbReference>
<sequence>MIALKHYDESNYPGTANTIHYAQAELTQSAGILLRLPQEVIAQAIVLLQRFTVMNASTDASEISAKDASAASLYLTAKLSFTPVSPRSLLTVYHYLQSPSSPLVLLNPPTNSMTSGSDPSIHHLSEGNYEASRNRLYLHESIILKALAFDTHVALPHPLALTYLSVLGLQTNTELTIRVLAHLNTGLLSPQFLYLTHQPNALAVAAIYLAAKEVEVKLVDGNWWEVFDVDREDLGFLVVSLQGIPSFVKEDIMHHWKGKTVPLG</sequence>
<dbReference type="InterPro" id="IPR043198">
    <property type="entry name" value="Cyclin/Ssn8"/>
</dbReference>
<proteinExistence type="predicted"/>
<dbReference type="PANTHER" id="PTHR10026">
    <property type="entry name" value="CYCLIN"/>
    <property type="match status" value="1"/>
</dbReference>
<keyword evidence="2" id="KW-1185">Reference proteome</keyword>
<accession>A0A0G2GHV9</accession>
<dbReference type="InterPro" id="IPR036915">
    <property type="entry name" value="Cyclin-like_sf"/>
</dbReference>
<dbReference type="EMBL" id="LCWF01000160">
    <property type="protein sequence ID" value="KKY16565.1"/>
    <property type="molecule type" value="Genomic_DNA"/>
</dbReference>
<protein>
    <submittedName>
        <fullName evidence="1">Putative cyclin domain protein</fullName>
    </submittedName>
</protein>
<reference evidence="1 2" key="1">
    <citation type="submission" date="2015-05" db="EMBL/GenBank/DDBJ databases">
        <title>Distinctive expansion of gene families associated with plant cell wall degradation and secondary metabolism in the genomes of grapevine trunk pathogens.</title>
        <authorList>
            <person name="Lawrence D.P."/>
            <person name="Travadon R."/>
            <person name="Rolshausen P.E."/>
            <person name="Baumgartner K."/>
        </authorList>
    </citation>
    <scope>NUCLEOTIDE SEQUENCE [LARGE SCALE GENOMIC DNA]</scope>
    <source>
        <strain evidence="1">UCRPC4</strain>
    </source>
</reference>
<dbReference type="OrthoDB" id="10264655at2759"/>
<name>A0A0G2GHV9_PHACM</name>
<evidence type="ECO:0000313" key="2">
    <source>
        <dbReference type="Proteomes" id="UP000053317"/>
    </source>
</evidence>
<gene>
    <name evidence="1" type="ORF">UCRPC4_g05902</name>
</gene>
<evidence type="ECO:0000313" key="1">
    <source>
        <dbReference type="EMBL" id="KKY16565.1"/>
    </source>
</evidence>
<dbReference type="Proteomes" id="UP000053317">
    <property type="component" value="Unassembled WGS sequence"/>
</dbReference>
<organism evidence="1 2">
    <name type="scientific">Phaeomoniella chlamydospora</name>
    <name type="common">Phaeoacremonium chlamydosporum</name>
    <dbReference type="NCBI Taxonomy" id="158046"/>
    <lineage>
        <taxon>Eukaryota</taxon>
        <taxon>Fungi</taxon>
        <taxon>Dikarya</taxon>
        <taxon>Ascomycota</taxon>
        <taxon>Pezizomycotina</taxon>
        <taxon>Eurotiomycetes</taxon>
        <taxon>Chaetothyriomycetidae</taxon>
        <taxon>Phaeomoniellales</taxon>
        <taxon>Phaeomoniellaceae</taxon>
        <taxon>Phaeomoniella</taxon>
    </lineage>
</organism>
<dbReference type="GO" id="GO:0016538">
    <property type="term" value="F:cyclin-dependent protein serine/threonine kinase regulator activity"/>
    <property type="evidence" value="ECO:0007669"/>
    <property type="project" value="InterPro"/>
</dbReference>